<dbReference type="AlphaFoldDB" id="A0A921F2Y0"/>
<comment type="caution">
    <text evidence="2">The sequence shown here is derived from an EMBL/GenBank/DDBJ whole genome shotgun (WGS) entry which is preliminary data.</text>
</comment>
<sequence>GPDAPIAKVAVILGCFAMGLACFAFGYAISRPFSETQVSGGWRGDTPMIFVCMFGGLFFTLGSFAIAVKAIVDRRRIKRQQQWY</sequence>
<feature type="transmembrane region" description="Helical" evidence="1">
    <location>
        <begin position="48"/>
        <end position="72"/>
    </location>
</feature>
<feature type="transmembrane region" description="Helical" evidence="1">
    <location>
        <begin position="7"/>
        <end position="28"/>
    </location>
</feature>
<organism evidence="2 3">
    <name type="scientific">Dietzia timorensis</name>
    <dbReference type="NCBI Taxonomy" id="499555"/>
    <lineage>
        <taxon>Bacteria</taxon>
        <taxon>Bacillati</taxon>
        <taxon>Actinomycetota</taxon>
        <taxon>Actinomycetes</taxon>
        <taxon>Mycobacteriales</taxon>
        <taxon>Dietziaceae</taxon>
        <taxon>Dietzia</taxon>
    </lineage>
</organism>
<keyword evidence="1" id="KW-0812">Transmembrane</keyword>
<name>A0A921F2Y0_9ACTN</name>
<dbReference type="EMBL" id="DYXM01000020">
    <property type="protein sequence ID" value="HJE89544.1"/>
    <property type="molecule type" value="Genomic_DNA"/>
</dbReference>
<keyword evidence="1" id="KW-0472">Membrane</keyword>
<dbReference type="Proteomes" id="UP000776650">
    <property type="component" value="Unassembled WGS sequence"/>
</dbReference>
<evidence type="ECO:0000256" key="1">
    <source>
        <dbReference type="SAM" id="Phobius"/>
    </source>
</evidence>
<reference evidence="2" key="1">
    <citation type="journal article" date="2021" name="PeerJ">
        <title>Extensive microbial diversity within the chicken gut microbiome revealed by metagenomics and culture.</title>
        <authorList>
            <person name="Gilroy R."/>
            <person name="Ravi A."/>
            <person name="Getino M."/>
            <person name="Pursley I."/>
            <person name="Horton D.L."/>
            <person name="Alikhan N.F."/>
            <person name="Baker D."/>
            <person name="Gharbi K."/>
            <person name="Hall N."/>
            <person name="Watson M."/>
            <person name="Adriaenssens E.M."/>
            <person name="Foster-Nyarko E."/>
            <person name="Jarju S."/>
            <person name="Secka A."/>
            <person name="Antonio M."/>
            <person name="Oren A."/>
            <person name="Chaudhuri R.R."/>
            <person name="La Ragione R."/>
            <person name="Hildebrand F."/>
            <person name="Pallen M.J."/>
        </authorList>
    </citation>
    <scope>NUCLEOTIDE SEQUENCE</scope>
    <source>
        <strain evidence="2">ChiGjej1B1-18357</strain>
    </source>
</reference>
<gene>
    <name evidence="2" type="ORF">K8V11_00865</name>
</gene>
<feature type="non-terminal residue" evidence="2">
    <location>
        <position position="1"/>
    </location>
</feature>
<dbReference type="RefSeq" id="WP_303910319.1">
    <property type="nucleotide sequence ID" value="NZ_DYXM01000020.1"/>
</dbReference>
<evidence type="ECO:0000313" key="3">
    <source>
        <dbReference type="Proteomes" id="UP000776650"/>
    </source>
</evidence>
<proteinExistence type="predicted"/>
<protein>
    <submittedName>
        <fullName evidence="2">Uncharacterized protein</fullName>
    </submittedName>
</protein>
<accession>A0A921F2Y0</accession>
<keyword evidence="1" id="KW-1133">Transmembrane helix</keyword>
<evidence type="ECO:0000313" key="2">
    <source>
        <dbReference type="EMBL" id="HJE89544.1"/>
    </source>
</evidence>
<reference evidence="2" key="2">
    <citation type="submission" date="2021-09" db="EMBL/GenBank/DDBJ databases">
        <authorList>
            <person name="Gilroy R."/>
        </authorList>
    </citation>
    <scope>NUCLEOTIDE SEQUENCE</scope>
    <source>
        <strain evidence="2">ChiGjej1B1-18357</strain>
    </source>
</reference>